<dbReference type="Gene3D" id="3.40.47.10">
    <property type="match status" value="2"/>
</dbReference>
<dbReference type="NCBIfam" id="TIGR01930">
    <property type="entry name" value="AcCoA-C-Actrans"/>
    <property type="match status" value="1"/>
</dbReference>
<gene>
    <name evidence="15" type="ORF">EIY72_13305</name>
</gene>
<evidence type="ECO:0000256" key="2">
    <source>
        <dbReference type="ARBA" id="ARBA00005189"/>
    </source>
</evidence>
<dbReference type="Pfam" id="PF02803">
    <property type="entry name" value="Thiolase_C"/>
    <property type="match status" value="1"/>
</dbReference>
<organism evidence="15 16">
    <name type="scientific">Pseudomonas vancouverensis</name>
    <dbReference type="NCBI Taxonomy" id="95300"/>
    <lineage>
        <taxon>Bacteria</taxon>
        <taxon>Pseudomonadati</taxon>
        <taxon>Pseudomonadota</taxon>
        <taxon>Gammaproteobacteria</taxon>
        <taxon>Pseudomonadales</taxon>
        <taxon>Pseudomonadaceae</taxon>
        <taxon>Pseudomonas</taxon>
    </lineage>
</organism>
<evidence type="ECO:0000256" key="1">
    <source>
        <dbReference type="ARBA" id="ARBA00004275"/>
    </source>
</evidence>
<keyword evidence="6" id="KW-0809">Transit peptide</keyword>
<evidence type="ECO:0000256" key="11">
    <source>
        <dbReference type="PIRSR" id="PIRSR000429-1"/>
    </source>
</evidence>
<keyword evidence="5" id="KW-0276">Fatty acid metabolism</keyword>
<dbReference type="InterPro" id="IPR020616">
    <property type="entry name" value="Thiolase_N"/>
</dbReference>
<feature type="domain" description="Thiolase C-terminal" evidence="14">
    <location>
        <begin position="270"/>
        <end position="391"/>
    </location>
</feature>
<feature type="active site" description="Proton acceptor" evidence="11">
    <location>
        <position position="379"/>
    </location>
</feature>
<evidence type="ECO:0000256" key="5">
    <source>
        <dbReference type="ARBA" id="ARBA00022832"/>
    </source>
</evidence>
<comment type="subcellular location">
    <subcellularLocation>
        <location evidence="1">Peroxisome</location>
    </subcellularLocation>
</comment>
<dbReference type="GO" id="GO:0033812">
    <property type="term" value="F:3-oxoadipyl-CoA thiolase activity"/>
    <property type="evidence" value="ECO:0007669"/>
    <property type="project" value="UniProtKB-EC"/>
</dbReference>
<dbReference type="RefSeq" id="WP_093216207.1">
    <property type="nucleotide sequence ID" value="NZ_LT629803.1"/>
</dbReference>
<dbReference type="InterPro" id="IPR050215">
    <property type="entry name" value="Thiolase-like_sf_Thiolase"/>
</dbReference>
<evidence type="ECO:0000256" key="7">
    <source>
        <dbReference type="ARBA" id="ARBA00023098"/>
    </source>
</evidence>
<dbReference type="InterPro" id="IPR016039">
    <property type="entry name" value="Thiolase-like"/>
</dbReference>
<dbReference type="InterPro" id="IPR002155">
    <property type="entry name" value="Thiolase"/>
</dbReference>
<reference evidence="16" key="1">
    <citation type="journal article" date="2019" name="bioRxiv">
        <title>Bacterially produced spermidine induces plant systemic susceptibility to pathogens.</title>
        <authorList>
            <person name="Melnyk R.A."/>
            <person name="Beskrovnaya P.A."/>
            <person name="Liu Z."/>
            <person name="Song Y."/>
            <person name="Haney C.H."/>
        </authorList>
    </citation>
    <scope>NUCLEOTIDE SEQUENCE [LARGE SCALE GENOMIC DNA]</scope>
    <source>
        <strain evidence="16">Dha-51</strain>
    </source>
</reference>
<dbReference type="FunFam" id="3.40.47.10:FF:000010">
    <property type="entry name" value="Acetyl-CoA acetyltransferase (Thiolase)"/>
    <property type="match status" value="1"/>
</dbReference>
<dbReference type="STRING" id="95300.SAMN05216558_0695"/>
<comment type="caution">
    <text evidence="15">The sequence shown here is derived from an EMBL/GenBank/DDBJ whole genome shotgun (WGS) entry which is preliminary data.</text>
</comment>
<dbReference type="Proteomes" id="UP000295254">
    <property type="component" value="Unassembled WGS sequence"/>
</dbReference>
<keyword evidence="7" id="KW-0443">Lipid metabolism</keyword>
<evidence type="ECO:0000313" key="16">
    <source>
        <dbReference type="Proteomes" id="UP000295254"/>
    </source>
</evidence>
<evidence type="ECO:0000259" key="13">
    <source>
        <dbReference type="Pfam" id="PF00108"/>
    </source>
</evidence>
<feature type="active site" description="Proton acceptor" evidence="11">
    <location>
        <position position="349"/>
    </location>
</feature>
<protein>
    <submittedName>
        <fullName evidence="15">Thiolase family protein</fullName>
    </submittedName>
</protein>
<accession>A0A1H2MHN9</accession>
<dbReference type="SUPFAM" id="SSF53901">
    <property type="entry name" value="Thiolase-like"/>
    <property type="match status" value="2"/>
</dbReference>
<dbReference type="PROSITE" id="PS00098">
    <property type="entry name" value="THIOLASE_1"/>
    <property type="match status" value="1"/>
</dbReference>
<dbReference type="Pfam" id="PF00108">
    <property type="entry name" value="Thiolase_N"/>
    <property type="match status" value="1"/>
</dbReference>
<dbReference type="PROSITE" id="PS00737">
    <property type="entry name" value="THIOLASE_2"/>
    <property type="match status" value="1"/>
</dbReference>
<evidence type="ECO:0000256" key="8">
    <source>
        <dbReference type="ARBA" id="ARBA00023140"/>
    </source>
</evidence>
<dbReference type="PANTHER" id="PTHR43853">
    <property type="entry name" value="3-KETOACYL-COA THIOLASE, PEROXISOMAL"/>
    <property type="match status" value="1"/>
</dbReference>
<evidence type="ECO:0000313" key="15">
    <source>
        <dbReference type="EMBL" id="TDB62863.1"/>
    </source>
</evidence>
<evidence type="ECO:0000256" key="4">
    <source>
        <dbReference type="ARBA" id="ARBA00022679"/>
    </source>
</evidence>
<keyword evidence="8" id="KW-0576">Peroxisome</keyword>
<dbReference type="InterPro" id="IPR020613">
    <property type="entry name" value="Thiolase_CS"/>
</dbReference>
<dbReference type="GO" id="GO:0010124">
    <property type="term" value="P:phenylacetate catabolic process"/>
    <property type="evidence" value="ECO:0007669"/>
    <property type="project" value="TreeGrafter"/>
</dbReference>
<dbReference type="PANTHER" id="PTHR43853:SF8">
    <property type="entry name" value="3-KETOACYL-COA THIOLASE, PEROXISOMAL"/>
    <property type="match status" value="1"/>
</dbReference>
<dbReference type="GO" id="GO:0005737">
    <property type="term" value="C:cytoplasm"/>
    <property type="evidence" value="ECO:0007669"/>
    <property type="project" value="UniProtKB-ARBA"/>
</dbReference>
<dbReference type="PIRSF" id="PIRSF000429">
    <property type="entry name" value="Ac-CoA_Ac_transf"/>
    <property type="match status" value="1"/>
</dbReference>
<proteinExistence type="inferred from homology"/>
<evidence type="ECO:0000256" key="6">
    <source>
        <dbReference type="ARBA" id="ARBA00022946"/>
    </source>
</evidence>
<comment type="pathway">
    <text evidence="2">Lipid metabolism.</text>
</comment>
<dbReference type="OrthoDB" id="8951704at2"/>
<dbReference type="InterPro" id="IPR020617">
    <property type="entry name" value="Thiolase_C"/>
</dbReference>
<evidence type="ECO:0000256" key="12">
    <source>
        <dbReference type="RuleBase" id="RU003557"/>
    </source>
</evidence>
<evidence type="ECO:0000256" key="10">
    <source>
        <dbReference type="ARBA" id="ARBA00048527"/>
    </source>
</evidence>
<dbReference type="InterPro" id="IPR020615">
    <property type="entry name" value="Thiolase_acyl_enz_int_AS"/>
</dbReference>
<evidence type="ECO:0000256" key="3">
    <source>
        <dbReference type="ARBA" id="ARBA00010982"/>
    </source>
</evidence>
<dbReference type="CDD" id="cd00751">
    <property type="entry name" value="thiolase"/>
    <property type="match status" value="1"/>
</dbReference>
<keyword evidence="9 12" id="KW-0012">Acyltransferase</keyword>
<comment type="similarity">
    <text evidence="3 12">Belongs to the thiolase-like superfamily. Thiolase family.</text>
</comment>
<dbReference type="AlphaFoldDB" id="A0A1H2MHN9"/>
<feature type="domain" description="Thiolase N-terminal" evidence="13">
    <location>
        <begin position="4"/>
        <end position="261"/>
    </location>
</feature>
<dbReference type="GO" id="GO:0006635">
    <property type="term" value="P:fatty acid beta-oxidation"/>
    <property type="evidence" value="ECO:0007669"/>
    <property type="project" value="TreeGrafter"/>
</dbReference>
<evidence type="ECO:0000256" key="9">
    <source>
        <dbReference type="ARBA" id="ARBA00023315"/>
    </source>
</evidence>
<sequence length="394" mass="42191">MREVVIVDSVRTGLAKSFRGKFNMTRPDDMAAHCVNALLARTGIDPASVEDCIVGAGSNEGAQGFNIGRNVAVLSRLGIGTAGMTLNRFCSSGLQAIAIAANQIASGCSDIIVAGGVESISLTMKSVNTDNLINPLLKEQVPGIYFPMGQTAEVVARRYQVSREEQDLYALQSQQRTAQAQAAGLFDDEIVSMAVKYRVEDKNTGEVQILDGIVDRDDCNRPDTTLESLSGLKPVFAEDGSVTAGNSSQLSDGASMTLVMSLEKALELGLKPKAFFRGFTVAGCEPDEMGIGPVFSVPKLLKAKGLHIDDIDLWELNEAFASQCLYSRNRLEIDNARYNVNGGSISIGHPFGMTGSRQVGHIVRELQRRNLRYGIVTMCVGGGMGATGLFEAVR</sequence>
<evidence type="ECO:0000259" key="14">
    <source>
        <dbReference type="Pfam" id="PF02803"/>
    </source>
</evidence>
<comment type="catalytic activity">
    <reaction evidence="10">
        <text>succinyl-CoA + acetyl-CoA = 3-oxoadipyl-CoA + CoA</text>
        <dbReference type="Rhea" id="RHEA:19481"/>
        <dbReference type="ChEBI" id="CHEBI:57287"/>
        <dbReference type="ChEBI" id="CHEBI:57288"/>
        <dbReference type="ChEBI" id="CHEBI:57292"/>
        <dbReference type="ChEBI" id="CHEBI:57348"/>
        <dbReference type="EC" id="2.3.1.174"/>
    </reaction>
</comment>
<feature type="active site" description="Acyl-thioester intermediate" evidence="11">
    <location>
        <position position="90"/>
    </location>
</feature>
<keyword evidence="16" id="KW-1185">Reference proteome</keyword>
<dbReference type="EMBL" id="RRZK01000017">
    <property type="protein sequence ID" value="TDB62863.1"/>
    <property type="molecule type" value="Genomic_DNA"/>
</dbReference>
<keyword evidence="4 12" id="KW-0808">Transferase</keyword>
<name>A0A1H2MHN9_PSEVA</name>